<comment type="caution">
    <text evidence="1">The sequence shown here is derived from an EMBL/GenBank/DDBJ whole genome shotgun (WGS) entry which is preliminary data.</text>
</comment>
<keyword evidence="2" id="KW-1185">Reference proteome</keyword>
<evidence type="ECO:0000313" key="2">
    <source>
        <dbReference type="Proteomes" id="UP000245380"/>
    </source>
</evidence>
<proteinExistence type="predicted"/>
<accession>A0A2U3D1K1</accession>
<reference evidence="1 2" key="1">
    <citation type="submission" date="2016-11" db="EMBL/GenBank/DDBJ databases">
        <title>Comparative genomics of Acidibacillus ferroxidans species.</title>
        <authorList>
            <person name="Oliveira G."/>
            <person name="Nunes G."/>
            <person name="Oliveira R."/>
            <person name="Araujo F."/>
            <person name="Salim A."/>
            <person name="Scholte L."/>
            <person name="Morais D."/>
            <person name="Nancucheo I."/>
            <person name="Johnson D.B."/>
            <person name="Grail B."/>
            <person name="Bittencourt J."/>
            <person name="Valadares R."/>
        </authorList>
    </citation>
    <scope>NUCLEOTIDE SEQUENCE [LARGE SCALE GENOMIC DNA]</scope>
    <source>
        <strain evidence="1 2">Y002</strain>
    </source>
</reference>
<gene>
    <name evidence="1" type="ORF">BM613_13365</name>
</gene>
<dbReference type="Proteomes" id="UP000245380">
    <property type="component" value="Unassembled WGS sequence"/>
</dbReference>
<protein>
    <submittedName>
        <fullName evidence="1">Uncharacterized protein</fullName>
    </submittedName>
</protein>
<organism evidence="1 2">
    <name type="scientific">Sulfoacidibacillus thermotolerans</name>
    <name type="common">Acidibacillus sulfuroxidans</name>
    <dbReference type="NCBI Taxonomy" id="1765684"/>
    <lineage>
        <taxon>Bacteria</taxon>
        <taxon>Bacillati</taxon>
        <taxon>Bacillota</taxon>
        <taxon>Bacilli</taxon>
        <taxon>Bacillales</taxon>
        <taxon>Alicyclobacillaceae</taxon>
        <taxon>Sulfoacidibacillus</taxon>
    </lineage>
</organism>
<evidence type="ECO:0000313" key="1">
    <source>
        <dbReference type="EMBL" id="PWI55176.1"/>
    </source>
</evidence>
<sequence length="135" mass="14771">MMTETILDAILDEIEEDDDYVTTNNALADAIYSAIGNDDEKWQVVDDAISAYTFTLVNKGVWASNDPSHADEQSTAALRELVGEKWSVIDDAVSAYRCVVLDKGMKVGNALREADKHSIEVVSVLMGKQTMVATL</sequence>
<dbReference type="EMBL" id="MPDK01000041">
    <property type="protein sequence ID" value="PWI55176.1"/>
    <property type="molecule type" value="Genomic_DNA"/>
</dbReference>
<dbReference type="AlphaFoldDB" id="A0A2U3D1K1"/>
<name>A0A2U3D1K1_SULT2</name>